<dbReference type="OrthoDB" id="9809970at2"/>
<dbReference type="Pfam" id="PF00171">
    <property type="entry name" value="Aldedh"/>
    <property type="match status" value="1"/>
</dbReference>
<comment type="catalytic activity">
    <reaction evidence="6 7">
        <text>L-glutamate 5-semialdehyde + phosphate + NADP(+) = L-glutamyl 5-phosphate + NADPH + H(+)</text>
        <dbReference type="Rhea" id="RHEA:19541"/>
        <dbReference type="ChEBI" id="CHEBI:15378"/>
        <dbReference type="ChEBI" id="CHEBI:43474"/>
        <dbReference type="ChEBI" id="CHEBI:57783"/>
        <dbReference type="ChEBI" id="CHEBI:58066"/>
        <dbReference type="ChEBI" id="CHEBI:58274"/>
        <dbReference type="ChEBI" id="CHEBI:58349"/>
        <dbReference type="EC" id="1.2.1.41"/>
    </reaction>
</comment>
<organism evidence="9 10">
    <name type="scientific">Alistipes onderdonkii</name>
    <dbReference type="NCBI Taxonomy" id="328813"/>
    <lineage>
        <taxon>Bacteria</taxon>
        <taxon>Pseudomonadati</taxon>
        <taxon>Bacteroidota</taxon>
        <taxon>Bacteroidia</taxon>
        <taxon>Bacteroidales</taxon>
        <taxon>Rikenellaceae</taxon>
        <taxon>Alistipes</taxon>
    </lineage>
</organism>
<keyword evidence="2 7" id="KW-0028">Amino-acid biosynthesis</keyword>
<dbReference type="UniPathway" id="UPA00098">
    <property type="reaction ID" value="UER00360"/>
</dbReference>
<dbReference type="NCBIfam" id="TIGR00407">
    <property type="entry name" value="proA"/>
    <property type="match status" value="1"/>
</dbReference>
<dbReference type="InterPro" id="IPR012134">
    <property type="entry name" value="Glu-5-SA_DH"/>
</dbReference>
<keyword evidence="5 7" id="KW-0560">Oxidoreductase</keyword>
<dbReference type="HAMAP" id="MF_00412">
    <property type="entry name" value="ProA"/>
    <property type="match status" value="1"/>
</dbReference>
<evidence type="ECO:0000313" key="9">
    <source>
        <dbReference type="EMBL" id="OUN04556.1"/>
    </source>
</evidence>
<dbReference type="InterPro" id="IPR016161">
    <property type="entry name" value="Ald_DH/histidinol_DH"/>
</dbReference>
<dbReference type="NCBIfam" id="NF001221">
    <property type="entry name" value="PRK00197.1"/>
    <property type="match status" value="1"/>
</dbReference>
<sequence length="416" mass="44477">MEYESLFKAARKAGTALADVEPERLGRILQHAARLLRGHTPALLEANARDIEAMPASSPTLDRLRLTPERIGSIASDMEAVSHLRSPQGEELARWTRPNGMTIVKRRVPFGVVGMVCEARPNVTADIFALCVKTGNACVLKGGSDARHSNEAIAALLHEALGAEGIDENTFTLLPAGHEAVGALLGAVGYVDVVIPRGGAGLIRFVRENARIPVIETGAGIVHTYFDIDGDLEKGRAVVCNAKTRRVSVCNALDCLVIHRGRLTDLPELCAPLAGAHVTVYADEEAFAALDGHYPAGLLEHAAEEHFGTEFLDYKLAVRTVASLDGALAHIARYSSRHSEAIVTENKQAATQFTRSVDAACVYVNVSTAFTDGGQFGFGAEVGISTQKLHARGPMGLPELTTYKYIVSGDGQIRQP</sequence>
<dbReference type="Gene3D" id="3.40.605.10">
    <property type="entry name" value="Aldehyde Dehydrogenase, Chain A, domain 1"/>
    <property type="match status" value="1"/>
</dbReference>
<dbReference type="AlphaFoldDB" id="A0A1Y3QY37"/>
<dbReference type="InterPro" id="IPR020593">
    <property type="entry name" value="G-glutamylP_reductase_CS"/>
</dbReference>
<dbReference type="RefSeq" id="WP_087401457.1">
    <property type="nucleotide sequence ID" value="NZ_NFHB01000002.1"/>
</dbReference>
<dbReference type="PROSITE" id="PS01223">
    <property type="entry name" value="PROA"/>
    <property type="match status" value="1"/>
</dbReference>
<comment type="pathway">
    <text evidence="1 7">Amino-acid biosynthesis; L-proline biosynthesis; L-glutamate 5-semialdehyde from L-glutamate: step 2/2.</text>
</comment>
<dbReference type="InterPro" id="IPR016162">
    <property type="entry name" value="Ald_DH_N"/>
</dbReference>
<dbReference type="Gene3D" id="3.40.309.10">
    <property type="entry name" value="Aldehyde Dehydrogenase, Chain A, domain 2"/>
    <property type="match status" value="1"/>
</dbReference>
<dbReference type="GO" id="GO:0050661">
    <property type="term" value="F:NADP binding"/>
    <property type="evidence" value="ECO:0007669"/>
    <property type="project" value="InterPro"/>
</dbReference>
<dbReference type="SUPFAM" id="SSF53720">
    <property type="entry name" value="ALDH-like"/>
    <property type="match status" value="1"/>
</dbReference>
<name>A0A1Y3QY37_9BACT</name>
<evidence type="ECO:0000259" key="8">
    <source>
        <dbReference type="Pfam" id="PF00171"/>
    </source>
</evidence>
<dbReference type="InterPro" id="IPR016163">
    <property type="entry name" value="Ald_DH_C"/>
</dbReference>
<comment type="caution">
    <text evidence="9">The sequence shown here is derived from an EMBL/GenBank/DDBJ whole genome shotgun (WGS) entry which is preliminary data.</text>
</comment>
<gene>
    <name evidence="7" type="primary">proA</name>
    <name evidence="9" type="ORF">B5G41_04410</name>
</gene>
<reference evidence="10" key="1">
    <citation type="submission" date="2017-04" db="EMBL/GenBank/DDBJ databases">
        <title>Function of individual gut microbiota members based on whole genome sequencing of pure cultures obtained from chicken caecum.</title>
        <authorList>
            <person name="Medvecky M."/>
            <person name="Cejkova D."/>
            <person name="Polansky O."/>
            <person name="Karasova D."/>
            <person name="Kubasova T."/>
            <person name="Cizek A."/>
            <person name="Rychlik I."/>
        </authorList>
    </citation>
    <scope>NUCLEOTIDE SEQUENCE [LARGE SCALE GENOMIC DNA]</scope>
    <source>
        <strain evidence="10">An90</strain>
    </source>
</reference>
<comment type="subcellular location">
    <subcellularLocation>
        <location evidence="7">Cytoplasm</location>
    </subcellularLocation>
</comment>
<dbReference type="PANTHER" id="PTHR11063:SF8">
    <property type="entry name" value="DELTA-1-PYRROLINE-5-CARBOXYLATE SYNTHASE"/>
    <property type="match status" value="1"/>
</dbReference>
<dbReference type="GO" id="GO:0004350">
    <property type="term" value="F:glutamate-5-semialdehyde dehydrogenase activity"/>
    <property type="evidence" value="ECO:0007669"/>
    <property type="project" value="UniProtKB-UniRule"/>
</dbReference>
<dbReference type="Proteomes" id="UP000195772">
    <property type="component" value="Unassembled WGS sequence"/>
</dbReference>
<evidence type="ECO:0000256" key="1">
    <source>
        <dbReference type="ARBA" id="ARBA00004985"/>
    </source>
</evidence>
<evidence type="ECO:0000256" key="2">
    <source>
        <dbReference type="ARBA" id="ARBA00022605"/>
    </source>
</evidence>
<evidence type="ECO:0000256" key="6">
    <source>
        <dbReference type="ARBA" id="ARBA00049024"/>
    </source>
</evidence>
<dbReference type="eggNOG" id="COG0014">
    <property type="taxonomic scope" value="Bacteria"/>
</dbReference>
<dbReference type="EC" id="1.2.1.41" evidence="7"/>
<keyword evidence="4 7" id="KW-0521">NADP</keyword>
<dbReference type="PANTHER" id="PTHR11063">
    <property type="entry name" value="GLUTAMATE SEMIALDEHYDE DEHYDROGENASE"/>
    <property type="match status" value="1"/>
</dbReference>
<comment type="function">
    <text evidence="7">Catalyzes the NADPH-dependent reduction of L-glutamate 5-phosphate into L-glutamate 5-semialdehyde and phosphate. The product spontaneously undergoes cyclization to form 1-pyrroline-5-carboxylate.</text>
</comment>
<evidence type="ECO:0000313" key="10">
    <source>
        <dbReference type="Proteomes" id="UP000195772"/>
    </source>
</evidence>
<comment type="similarity">
    <text evidence="7">Belongs to the gamma-glutamyl phosphate reductase family.</text>
</comment>
<accession>A0A1Y3QY37</accession>
<dbReference type="GO" id="GO:0005737">
    <property type="term" value="C:cytoplasm"/>
    <property type="evidence" value="ECO:0007669"/>
    <property type="project" value="UniProtKB-SubCell"/>
</dbReference>
<evidence type="ECO:0000256" key="5">
    <source>
        <dbReference type="ARBA" id="ARBA00023002"/>
    </source>
</evidence>
<keyword evidence="3 7" id="KW-0641">Proline biosynthesis</keyword>
<dbReference type="InterPro" id="IPR015590">
    <property type="entry name" value="Aldehyde_DH_dom"/>
</dbReference>
<proteinExistence type="inferred from homology"/>
<protein>
    <recommendedName>
        <fullName evidence="7">Gamma-glutamyl phosphate reductase</fullName>
        <shortName evidence="7">GPR</shortName>
        <ecNumber evidence="7">1.2.1.41</ecNumber>
    </recommendedName>
    <alternativeName>
        <fullName evidence="7">Glutamate-5-semialdehyde dehydrogenase</fullName>
    </alternativeName>
    <alternativeName>
        <fullName evidence="7">Glutamyl-gamma-semialdehyde dehydrogenase</fullName>
        <shortName evidence="7">GSA dehydrogenase</shortName>
    </alternativeName>
</protein>
<evidence type="ECO:0000256" key="4">
    <source>
        <dbReference type="ARBA" id="ARBA00022857"/>
    </source>
</evidence>
<dbReference type="EMBL" id="NFHB01000002">
    <property type="protein sequence ID" value="OUN04556.1"/>
    <property type="molecule type" value="Genomic_DNA"/>
</dbReference>
<keyword evidence="7" id="KW-0963">Cytoplasm</keyword>
<evidence type="ECO:0000256" key="3">
    <source>
        <dbReference type="ARBA" id="ARBA00022650"/>
    </source>
</evidence>
<dbReference type="PIRSF" id="PIRSF000151">
    <property type="entry name" value="GPR"/>
    <property type="match status" value="1"/>
</dbReference>
<dbReference type="GO" id="GO:0055129">
    <property type="term" value="P:L-proline biosynthetic process"/>
    <property type="evidence" value="ECO:0007669"/>
    <property type="project" value="UniProtKB-UniRule"/>
</dbReference>
<dbReference type="InterPro" id="IPR000965">
    <property type="entry name" value="GPR_dom"/>
</dbReference>
<evidence type="ECO:0000256" key="7">
    <source>
        <dbReference type="HAMAP-Rule" id="MF_00412"/>
    </source>
</evidence>
<dbReference type="CDD" id="cd07079">
    <property type="entry name" value="ALDH_F18-19_ProA-GPR"/>
    <property type="match status" value="1"/>
</dbReference>
<feature type="domain" description="Aldehyde dehydrogenase" evidence="8">
    <location>
        <begin position="2"/>
        <end position="211"/>
    </location>
</feature>